<dbReference type="EMBL" id="CM000832">
    <property type="protein sequence ID" value="EET07231.1"/>
    <property type="molecule type" value="Genomic_DNA"/>
</dbReference>
<protein>
    <recommendedName>
        <fullName evidence="4">DUF2946 domain-containing protein</fullName>
    </recommendedName>
</protein>
<reference evidence="3" key="1">
    <citation type="submission" date="2007-08" db="EMBL/GenBank/DDBJ databases">
        <title>Annotation of Burkholderia pseudomallei 1710a.</title>
        <authorList>
            <person name="Harkins D.M."/>
            <person name="DeShazer D."/>
            <person name="Woods D.E."/>
            <person name="Brinkac L.M."/>
            <person name="Brown K.A."/>
            <person name="Hung G.C."/>
            <person name="Tuanyok A."/>
            <person name="Zhang B."/>
            <person name="Nierman W.C."/>
        </authorList>
    </citation>
    <scope>NUCLEOTIDE SEQUENCE [LARGE SCALE GENOMIC DNA]</scope>
    <source>
        <strain evidence="3">1710a</strain>
    </source>
</reference>
<dbReference type="Pfam" id="PF11162">
    <property type="entry name" value="DUF2946"/>
    <property type="match status" value="1"/>
</dbReference>
<dbReference type="InterPro" id="IPR021333">
    <property type="entry name" value="DUF2946"/>
</dbReference>
<reference evidence="2 3" key="2">
    <citation type="submission" date="2009-05" db="EMBL/GenBank/DDBJ databases">
        <authorList>
            <person name="Harkins D.M."/>
            <person name="DeShazer D."/>
            <person name="Woods D.E."/>
            <person name="Brinkac L.M."/>
            <person name="Brown K.A."/>
            <person name="Hung G.C."/>
            <person name="Tuanyok A."/>
            <person name="Zhang B."/>
            <person name="Nierman W.C."/>
        </authorList>
    </citation>
    <scope>NUCLEOTIDE SEQUENCE [LARGE SCALE GENOMIC DNA]</scope>
    <source>
        <strain evidence="2 3">1710a</strain>
    </source>
</reference>
<proteinExistence type="predicted"/>
<name>A0A0E1W4L3_BURPE</name>
<gene>
    <name evidence="2" type="ORF">BURPS1710A_2495</name>
</gene>
<evidence type="ECO:0000313" key="2">
    <source>
        <dbReference type="EMBL" id="EET07231.1"/>
    </source>
</evidence>
<accession>A0A0E1W4L3</accession>
<evidence type="ECO:0000256" key="1">
    <source>
        <dbReference type="SAM" id="MobiDB-lite"/>
    </source>
</evidence>
<feature type="region of interest" description="Disordered" evidence="1">
    <location>
        <begin position="1"/>
        <end position="25"/>
    </location>
</feature>
<organism evidence="2 3">
    <name type="scientific">Burkholderia pseudomallei 1710a</name>
    <dbReference type="NCBI Taxonomy" id="320371"/>
    <lineage>
        <taxon>Bacteria</taxon>
        <taxon>Pseudomonadati</taxon>
        <taxon>Pseudomonadota</taxon>
        <taxon>Betaproteobacteria</taxon>
        <taxon>Burkholderiales</taxon>
        <taxon>Burkholderiaceae</taxon>
        <taxon>Burkholderia</taxon>
        <taxon>pseudomallei group</taxon>
    </lineage>
</organism>
<dbReference type="AlphaFoldDB" id="A0A0E1W4L3"/>
<sequence>MSDGLAARYGSTPTTPICSVDEPSDTDDHAPAVHFDACGYCDLLADRTPAPPSAIPQLRMAESYGIVHFSYAYVRLSRRTLGSTPRDSPHFI</sequence>
<dbReference type="HOGENOM" id="CLU_2407658_0_0_4"/>
<evidence type="ECO:0008006" key="4">
    <source>
        <dbReference type="Google" id="ProtNLM"/>
    </source>
</evidence>
<dbReference type="Proteomes" id="UP000001812">
    <property type="component" value="Chromosome I"/>
</dbReference>
<evidence type="ECO:0000313" key="3">
    <source>
        <dbReference type="Proteomes" id="UP000001812"/>
    </source>
</evidence>
<dbReference type="RefSeq" id="WP_004527018.1">
    <property type="nucleotide sequence ID" value="NZ_CM000832.1"/>
</dbReference>